<dbReference type="Proteomes" id="UP001501371">
    <property type="component" value="Unassembled WGS sequence"/>
</dbReference>
<comment type="caution">
    <text evidence="2">The sequence shown here is derived from an EMBL/GenBank/DDBJ whole genome shotgun (WGS) entry which is preliminary data.</text>
</comment>
<evidence type="ECO:0000256" key="1">
    <source>
        <dbReference type="SAM" id="MobiDB-lite"/>
    </source>
</evidence>
<keyword evidence="3" id="KW-1185">Reference proteome</keyword>
<organism evidence="2 3">
    <name type="scientific">Streptomyces hebeiensis</name>
    <dbReference type="NCBI Taxonomy" id="229486"/>
    <lineage>
        <taxon>Bacteria</taxon>
        <taxon>Bacillati</taxon>
        <taxon>Actinomycetota</taxon>
        <taxon>Actinomycetes</taxon>
        <taxon>Kitasatosporales</taxon>
        <taxon>Streptomycetaceae</taxon>
        <taxon>Streptomyces</taxon>
    </lineage>
</organism>
<feature type="compositionally biased region" description="Basic and acidic residues" evidence="1">
    <location>
        <begin position="15"/>
        <end position="35"/>
    </location>
</feature>
<sequence>MGVKGYKKGASGPLPDRHLKAPGRAEDAPDTDRTRAGGKPWHGRGRPGNRTPAEGGDDPWP</sequence>
<reference evidence="2 3" key="1">
    <citation type="journal article" date="2019" name="Int. J. Syst. Evol. Microbiol.">
        <title>The Global Catalogue of Microorganisms (GCM) 10K type strain sequencing project: providing services to taxonomists for standard genome sequencing and annotation.</title>
        <authorList>
            <consortium name="The Broad Institute Genomics Platform"/>
            <consortium name="The Broad Institute Genome Sequencing Center for Infectious Disease"/>
            <person name="Wu L."/>
            <person name="Ma J."/>
        </authorList>
    </citation>
    <scope>NUCLEOTIDE SEQUENCE [LARGE SCALE GENOMIC DNA]</scope>
    <source>
        <strain evidence="2 3">JCM 12696</strain>
    </source>
</reference>
<proteinExistence type="predicted"/>
<dbReference type="EMBL" id="BAAAKV010000034">
    <property type="protein sequence ID" value="GAA1177751.1"/>
    <property type="molecule type" value="Genomic_DNA"/>
</dbReference>
<accession>A0ABN1UX44</accession>
<gene>
    <name evidence="2" type="ORF">GCM10009654_38780</name>
</gene>
<protein>
    <submittedName>
        <fullName evidence="2">Uncharacterized protein</fullName>
    </submittedName>
</protein>
<evidence type="ECO:0000313" key="2">
    <source>
        <dbReference type="EMBL" id="GAA1177751.1"/>
    </source>
</evidence>
<evidence type="ECO:0000313" key="3">
    <source>
        <dbReference type="Proteomes" id="UP001501371"/>
    </source>
</evidence>
<feature type="region of interest" description="Disordered" evidence="1">
    <location>
        <begin position="1"/>
        <end position="61"/>
    </location>
</feature>
<name>A0ABN1UX44_9ACTN</name>